<accession>A0A2J6R0C7</accession>
<gene>
    <name evidence="2" type="ORF">L207DRAFT_590827</name>
</gene>
<dbReference type="AlphaFoldDB" id="A0A2J6R0C7"/>
<feature type="signal peptide" evidence="1">
    <location>
        <begin position="1"/>
        <end position="20"/>
    </location>
</feature>
<feature type="chain" id="PRO_5014370036" description="Cell wall protein" evidence="1">
    <location>
        <begin position="21"/>
        <end position="199"/>
    </location>
</feature>
<evidence type="ECO:0000256" key="1">
    <source>
        <dbReference type="SAM" id="SignalP"/>
    </source>
</evidence>
<dbReference type="OrthoDB" id="2117996at2759"/>
<organism evidence="2 3">
    <name type="scientific">Hyaloscypha variabilis (strain UAMH 11265 / GT02V1 / F)</name>
    <name type="common">Meliniomyces variabilis</name>
    <dbReference type="NCBI Taxonomy" id="1149755"/>
    <lineage>
        <taxon>Eukaryota</taxon>
        <taxon>Fungi</taxon>
        <taxon>Dikarya</taxon>
        <taxon>Ascomycota</taxon>
        <taxon>Pezizomycotina</taxon>
        <taxon>Leotiomycetes</taxon>
        <taxon>Helotiales</taxon>
        <taxon>Hyaloscyphaceae</taxon>
        <taxon>Hyaloscypha</taxon>
        <taxon>Hyaloscypha variabilis</taxon>
    </lineage>
</organism>
<protein>
    <recommendedName>
        <fullName evidence="4">Cell wall protein</fullName>
    </recommendedName>
</protein>
<evidence type="ECO:0000313" key="3">
    <source>
        <dbReference type="Proteomes" id="UP000235786"/>
    </source>
</evidence>
<sequence length="199" mass="20871">MRLGLLIITLSCFSIAVVYSSPLPISSSSSSDFDFLDSLLKRTTAKATTRTKATTVTQSVNNWIEDINTVNSFLNVALALPPGPALKAGASKALAYAQDEPVNVEFLKATPGINAAGLSAATTLEQVFGDVLNQLGNVVAQPLSLPVAINAVARINVNRCNNVLPAAETMWKSAAVAMNISTATWPPKANREAACLGKN</sequence>
<dbReference type="Proteomes" id="UP000235786">
    <property type="component" value="Unassembled WGS sequence"/>
</dbReference>
<evidence type="ECO:0008006" key="4">
    <source>
        <dbReference type="Google" id="ProtNLM"/>
    </source>
</evidence>
<proteinExistence type="predicted"/>
<keyword evidence="1" id="KW-0732">Signal</keyword>
<reference evidence="2 3" key="1">
    <citation type="submission" date="2016-04" db="EMBL/GenBank/DDBJ databases">
        <title>A degradative enzymes factory behind the ericoid mycorrhizal symbiosis.</title>
        <authorList>
            <consortium name="DOE Joint Genome Institute"/>
            <person name="Martino E."/>
            <person name="Morin E."/>
            <person name="Grelet G."/>
            <person name="Kuo A."/>
            <person name="Kohler A."/>
            <person name="Daghino S."/>
            <person name="Barry K."/>
            <person name="Choi C."/>
            <person name="Cichocki N."/>
            <person name="Clum A."/>
            <person name="Copeland A."/>
            <person name="Hainaut M."/>
            <person name="Haridas S."/>
            <person name="Labutti K."/>
            <person name="Lindquist E."/>
            <person name="Lipzen A."/>
            <person name="Khouja H.-R."/>
            <person name="Murat C."/>
            <person name="Ohm R."/>
            <person name="Olson A."/>
            <person name="Spatafora J."/>
            <person name="Veneault-Fourrey C."/>
            <person name="Henrissat B."/>
            <person name="Grigoriev I."/>
            <person name="Martin F."/>
            <person name="Perotto S."/>
        </authorList>
    </citation>
    <scope>NUCLEOTIDE SEQUENCE [LARGE SCALE GENOMIC DNA]</scope>
    <source>
        <strain evidence="2 3">F</strain>
    </source>
</reference>
<evidence type="ECO:0000313" key="2">
    <source>
        <dbReference type="EMBL" id="PMD31953.1"/>
    </source>
</evidence>
<keyword evidence="3" id="KW-1185">Reference proteome</keyword>
<name>A0A2J6R0C7_HYAVF</name>
<dbReference type="EMBL" id="KZ613960">
    <property type="protein sequence ID" value="PMD31953.1"/>
    <property type="molecule type" value="Genomic_DNA"/>
</dbReference>